<dbReference type="SUPFAM" id="SSF101790">
    <property type="entry name" value="Aminomethyltransferase beta-barrel domain"/>
    <property type="match status" value="1"/>
</dbReference>
<dbReference type="RefSeq" id="WP_071455906.1">
    <property type="nucleotide sequence ID" value="NZ_CP017675.1"/>
</dbReference>
<dbReference type="EMBL" id="CP017675">
    <property type="protein sequence ID" value="APB35139.1"/>
    <property type="molecule type" value="Genomic_DNA"/>
</dbReference>
<evidence type="ECO:0000259" key="8">
    <source>
        <dbReference type="Pfam" id="PF01571"/>
    </source>
</evidence>
<dbReference type="NCBIfam" id="NF001567">
    <property type="entry name" value="PRK00389.1"/>
    <property type="match status" value="1"/>
</dbReference>
<dbReference type="KEGG" id="glt:GlitD10_2796"/>
<accession>A0A1J0AGX4</accession>
<dbReference type="InterPro" id="IPR006222">
    <property type="entry name" value="GCVT_N"/>
</dbReference>
<sequence length="352" mass="38251">MPHSPLYECYQREAKLTEFAGWNLPGQFAGLTPEHQAVRHSAGLFDISHMGQIELMGNRILWDFNPLVPTAITHLQPGQAQYTVLLNPHGGIIDDIIIYHQGQPGAKLIVNAACSAKNLAWLAKHLPGTCQLVNQVLLALQGPQATGILQTLTADVLQAIPRFGHQIITTKLGQIWVARTGYTGEDGWEIQAEPGVGQALWRELCDQGAVPCGLAVRDMLRLEAGLHLYGQDMDETITPLAAGLGWLVDWDKGDFIGRGALTTQKTQGLAQKLVGLIGTGRRIFRPGYPVLAQGQTVGRVTSGTLSLSLGRPIGLAYVDTHWAKLGASLTVQVREQELPVTVVKRTFYTRPG</sequence>
<evidence type="ECO:0000256" key="3">
    <source>
        <dbReference type="ARBA" id="ARBA00022576"/>
    </source>
</evidence>
<comment type="catalytic activity">
    <reaction evidence="6">
        <text>N(6)-[(R)-S(8)-aminomethyldihydrolipoyl]-L-lysyl-[protein] + (6S)-5,6,7,8-tetrahydrofolate = N(6)-[(R)-dihydrolipoyl]-L-lysyl-[protein] + (6R)-5,10-methylene-5,6,7,8-tetrahydrofolate + NH4(+)</text>
        <dbReference type="Rhea" id="RHEA:16945"/>
        <dbReference type="Rhea" id="RHEA-COMP:10475"/>
        <dbReference type="Rhea" id="RHEA-COMP:10492"/>
        <dbReference type="ChEBI" id="CHEBI:15636"/>
        <dbReference type="ChEBI" id="CHEBI:28938"/>
        <dbReference type="ChEBI" id="CHEBI:57453"/>
        <dbReference type="ChEBI" id="CHEBI:83100"/>
        <dbReference type="ChEBI" id="CHEBI:83143"/>
        <dbReference type="EC" id="2.1.2.10"/>
    </reaction>
</comment>
<keyword evidence="4 10" id="KW-0808">Transferase</keyword>
<dbReference type="SUPFAM" id="SSF103025">
    <property type="entry name" value="Folate-binding domain"/>
    <property type="match status" value="1"/>
</dbReference>
<keyword evidence="11" id="KW-1185">Reference proteome</keyword>
<protein>
    <recommendedName>
        <fullName evidence="2">aminomethyltransferase</fullName>
        <ecNumber evidence="2">2.1.2.10</ecNumber>
    </recommendedName>
    <alternativeName>
        <fullName evidence="5">Glycine cleavage system T protein</fullName>
    </alternativeName>
</protein>
<dbReference type="GO" id="GO:0004047">
    <property type="term" value="F:aminomethyltransferase activity"/>
    <property type="evidence" value="ECO:0007669"/>
    <property type="project" value="UniProtKB-EC"/>
</dbReference>
<dbReference type="STRING" id="1188229.GlitD10_2796"/>
<keyword evidence="3" id="KW-0032">Aminotransferase</keyword>
<dbReference type="Pfam" id="PF08669">
    <property type="entry name" value="GCV_T_C"/>
    <property type="match status" value="1"/>
</dbReference>
<reference evidence="10 11" key="1">
    <citation type="submission" date="2016-10" db="EMBL/GenBank/DDBJ databases">
        <title>Description of Gloeomargarita lithophora gen. nov., sp. nov., a thylakoid-bearing basal-branching cyanobacterium with intracellular carbonates, and proposal for Gloeomargaritales ord. nov.</title>
        <authorList>
            <person name="Moreira D."/>
            <person name="Tavera R."/>
            <person name="Benzerara K."/>
            <person name="Skouri-Panet F."/>
            <person name="Couradeau E."/>
            <person name="Gerard E."/>
            <person name="Loussert C."/>
            <person name="Novelo E."/>
            <person name="Zivanovic Y."/>
            <person name="Lopez-Garcia P."/>
        </authorList>
    </citation>
    <scope>NUCLEOTIDE SEQUENCE [LARGE SCALE GENOMIC DNA]</scope>
    <source>
        <strain evidence="10 11">D10</strain>
    </source>
</reference>
<comment type="similarity">
    <text evidence="1">Belongs to the GcvT family.</text>
</comment>
<dbReference type="AlphaFoldDB" id="A0A1J0AGX4"/>
<name>A0A1J0AGX4_9CYAN</name>
<evidence type="ECO:0000256" key="7">
    <source>
        <dbReference type="PIRSR" id="PIRSR006487-1"/>
    </source>
</evidence>
<dbReference type="GO" id="GO:0006546">
    <property type="term" value="P:glycine catabolic process"/>
    <property type="evidence" value="ECO:0007669"/>
    <property type="project" value="InterPro"/>
</dbReference>
<feature type="domain" description="Aminomethyltransferase C-terminal" evidence="9">
    <location>
        <begin position="272"/>
        <end position="348"/>
    </location>
</feature>
<evidence type="ECO:0000313" key="10">
    <source>
        <dbReference type="EMBL" id="APB35139.1"/>
    </source>
</evidence>
<evidence type="ECO:0000256" key="6">
    <source>
        <dbReference type="ARBA" id="ARBA00047665"/>
    </source>
</evidence>
<dbReference type="Gene3D" id="3.30.1360.120">
    <property type="entry name" value="Probable tRNA modification gtpase trme, domain 1"/>
    <property type="match status" value="1"/>
</dbReference>
<dbReference type="NCBIfam" id="TIGR00528">
    <property type="entry name" value="gcvT"/>
    <property type="match status" value="1"/>
</dbReference>
<dbReference type="GO" id="GO:0005960">
    <property type="term" value="C:glycine cleavage complex"/>
    <property type="evidence" value="ECO:0007669"/>
    <property type="project" value="InterPro"/>
</dbReference>
<evidence type="ECO:0000256" key="4">
    <source>
        <dbReference type="ARBA" id="ARBA00022679"/>
    </source>
</evidence>
<dbReference type="GO" id="GO:0008168">
    <property type="term" value="F:methyltransferase activity"/>
    <property type="evidence" value="ECO:0007669"/>
    <property type="project" value="UniProtKB-KW"/>
</dbReference>
<dbReference type="Pfam" id="PF01571">
    <property type="entry name" value="GCV_T"/>
    <property type="match status" value="1"/>
</dbReference>
<dbReference type="Gene3D" id="2.40.30.110">
    <property type="entry name" value="Aminomethyltransferase beta-barrel domains"/>
    <property type="match status" value="1"/>
</dbReference>
<evidence type="ECO:0000256" key="1">
    <source>
        <dbReference type="ARBA" id="ARBA00008609"/>
    </source>
</evidence>
<proteinExistence type="inferred from homology"/>
<dbReference type="InterPro" id="IPR029043">
    <property type="entry name" value="GcvT/YgfZ_C"/>
</dbReference>
<dbReference type="PIRSF" id="PIRSF006487">
    <property type="entry name" value="GcvT"/>
    <property type="match status" value="1"/>
</dbReference>
<gene>
    <name evidence="10" type="ORF">GlitD10_2796</name>
</gene>
<dbReference type="InterPro" id="IPR028896">
    <property type="entry name" value="GcvT/YgfZ/DmdA"/>
</dbReference>
<dbReference type="Gene3D" id="4.10.1250.10">
    <property type="entry name" value="Aminomethyltransferase fragment"/>
    <property type="match status" value="1"/>
</dbReference>
<dbReference type="GO" id="GO:0032259">
    <property type="term" value="P:methylation"/>
    <property type="evidence" value="ECO:0007669"/>
    <property type="project" value="UniProtKB-KW"/>
</dbReference>
<evidence type="ECO:0000259" key="9">
    <source>
        <dbReference type="Pfam" id="PF08669"/>
    </source>
</evidence>
<feature type="binding site" evidence="7">
    <location>
        <position position="189"/>
    </location>
    <ligand>
        <name>substrate</name>
    </ligand>
</feature>
<dbReference type="InterPro" id="IPR027266">
    <property type="entry name" value="TrmE/GcvT-like"/>
</dbReference>
<dbReference type="InterPro" id="IPR013977">
    <property type="entry name" value="GcvT_C"/>
</dbReference>
<dbReference type="FunFam" id="4.10.1250.10:FF:000001">
    <property type="entry name" value="Aminomethyltransferase"/>
    <property type="match status" value="1"/>
</dbReference>
<dbReference type="EC" id="2.1.2.10" evidence="2"/>
<dbReference type="PANTHER" id="PTHR43757">
    <property type="entry name" value="AMINOMETHYLTRANSFERASE"/>
    <property type="match status" value="1"/>
</dbReference>
<dbReference type="GO" id="GO:0008483">
    <property type="term" value="F:transaminase activity"/>
    <property type="evidence" value="ECO:0007669"/>
    <property type="project" value="UniProtKB-KW"/>
</dbReference>
<dbReference type="Gene3D" id="3.30.70.1400">
    <property type="entry name" value="Aminomethyltransferase beta-barrel domains"/>
    <property type="match status" value="1"/>
</dbReference>
<dbReference type="Proteomes" id="UP000180235">
    <property type="component" value="Chromosome"/>
</dbReference>
<evidence type="ECO:0000256" key="5">
    <source>
        <dbReference type="ARBA" id="ARBA00031395"/>
    </source>
</evidence>
<dbReference type="OrthoDB" id="9774591at2"/>
<organism evidence="10 11">
    <name type="scientific">Gloeomargarita lithophora Alchichica-D10</name>
    <dbReference type="NCBI Taxonomy" id="1188229"/>
    <lineage>
        <taxon>Bacteria</taxon>
        <taxon>Bacillati</taxon>
        <taxon>Cyanobacteriota</taxon>
        <taxon>Cyanophyceae</taxon>
        <taxon>Gloeomargaritales</taxon>
        <taxon>Gloeomargaritaceae</taxon>
        <taxon>Gloeomargarita</taxon>
    </lineage>
</organism>
<dbReference type="PANTHER" id="PTHR43757:SF2">
    <property type="entry name" value="AMINOMETHYLTRANSFERASE, MITOCHONDRIAL"/>
    <property type="match status" value="1"/>
</dbReference>
<evidence type="ECO:0000256" key="2">
    <source>
        <dbReference type="ARBA" id="ARBA00012616"/>
    </source>
</evidence>
<dbReference type="GO" id="GO:0005829">
    <property type="term" value="C:cytosol"/>
    <property type="evidence" value="ECO:0007669"/>
    <property type="project" value="TreeGrafter"/>
</dbReference>
<dbReference type="InterPro" id="IPR006223">
    <property type="entry name" value="GcvT"/>
</dbReference>
<feature type="domain" description="GCVT N-terminal" evidence="8">
    <location>
        <begin position="11"/>
        <end position="252"/>
    </location>
</feature>
<evidence type="ECO:0000313" key="11">
    <source>
        <dbReference type="Proteomes" id="UP000180235"/>
    </source>
</evidence>
<keyword evidence="10" id="KW-0489">Methyltransferase</keyword>